<dbReference type="PANTHER" id="PTHR46417:SF1">
    <property type="entry name" value="TRNA (GUANINE-N(1)-)-METHYLTRANSFERASE"/>
    <property type="match status" value="1"/>
</dbReference>
<dbReference type="GO" id="GO:0052906">
    <property type="term" value="F:tRNA (guanine(37)-N1)-methyltransferase activity"/>
    <property type="evidence" value="ECO:0007669"/>
    <property type="project" value="UniProtKB-UniRule"/>
</dbReference>
<evidence type="ECO:0000256" key="10">
    <source>
        <dbReference type="ARBA" id="ARBA00022691"/>
    </source>
</evidence>
<dbReference type="GO" id="GO:0005829">
    <property type="term" value="C:cytosol"/>
    <property type="evidence" value="ECO:0007669"/>
    <property type="project" value="TreeGrafter"/>
</dbReference>
<dbReference type="Proteomes" id="UP000826722">
    <property type="component" value="Chromosome"/>
</dbReference>
<evidence type="ECO:0000256" key="7">
    <source>
        <dbReference type="ARBA" id="ARBA00022490"/>
    </source>
</evidence>
<evidence type="ECO:0000256" key="5">
    <source>
        <dbReference type="ARBA" id="ARBA00012807"/>
    </source>
</evidence>
<feature type="domain" description="tRNA methyltransferase TRMD/TRM10-type" evidence="18">
    <location>
        <begin position="12"/>
        <end position="237"/>
    </location>
</feature>
<comment type="catalytic activity">
    <reaction evidence="14 15 17">
        <text>guanosine(37) in tRNA + S-adenosyl-L-methionine = N(1)-methylguanosine(37) in tRNA + S-adenosyl-L-homocysteine + H(+)</text>
        <dbReference type="Rhea" id="RHEA:36899"/>
        <dbReference type="Rhea" id="RHEA-COMP:10145"/>
        <dbReference type="Rhea" id="RHEA-COMP:10147"/>
        <dbReference type="ChEBI" id="CHEBI:15378"/>
        <dbReference type="ChEBI" id="CHEBI:57856"/>
        <dbReference type="ChEBI" id="CHEBI:59789"/>
        <dbReference type="ChEBI" id="CHEBI:73542"/>
        <dbReference type="ChEBI" id="CHEBI:74269"/>
        <dbReference type="EC" id="2.1.1.228"/>
    </reaction>
</comment>
<dbReference type="EMBL" id="AP024110">
    <property type="protein sequence ID" value="BCM25978.1"/>
    <property type="molecule type" value="Genomic_DNA"/>
</dbReference>
<evidence type="ECO:0000256" key="4">
    <source>
        <dbReference type="ARBA" id="ARBA00011738"/>
    </source>
</evidence>
<dbReference type="InterPro" id="IPR029028">
    <property type="entry name" value="Alpha/beta_knot_MTases"/>
</dbReference>
<keyword evidence="20" id="KW-1185">Reference proteome</keyword>
<dbReference type="NCBIfam" id="TIGR00088">
    <property type="entry name" value="trmD"/>
    <property type="match status" value="1"/>
</dbReference>
<dbReference type="SUPFAM" id="SSF75217">
    <property type="entry name" value="alpha/beta knot"/>
    <property type="match status" value="1"/>
</dbReference>
<dbReference type="CDD" id="cd18080">
    <property type="entry name" value="TrmD-like"/>
    <property type="match status" value="1"/>
</dbReference>
<keyword evidence="11 15" id="KW-0819">tRNA processing</keyword>
<evidence type="ECO:0000313" key="19">
    <source>
        <dbReference type="EMBL" id="BCM25978.1"/>
    </source>
</evidence>
<sequence>MSNPDKQPVIIFDVITLFPQMFDAISKSGITARALENRIYALTLSNPRDFTKDNHKTVDDRPYGGGPGMVMLAEPLEATINAAKDRQQQAGIKRSKVIHLSPQGKPLTHQSVMELAAEEGLILLASRYEGVDERLLTRMVDEEYSIGDYVLSGGELPVMVLMDAVIRQLPGVLGDADSAAEDSFVDGLLDCPHYTRPEEYAGMKVPEILLSGNHAKIKNWRLKQSLARTGARRPDLLAARSLSKEESRLLSEIKLEQEQDS</sequence>
<protein>
    <recommendedName>
        <fullName evidence="6 15">tRNA (guanine-N(1)-)-methyltransferase</fullName>
        <ecNumber evidence="5 15">2.1.1.228</ecNumber>
    </recommendedName>
    <alternativeName>
        <fullName evidence="12 15">M1G-methyltransferase</fullName>
    </alternativeName>
    <alternativeName>
        <fullName evidence="13 15">tRNA [GM37] methyltransferase</fullName>
    </alternativeName>
</protein>
<dbReference type="HAMAP" id="MF_00605">
    <property type="entry name" value="TrmD"/>
    <property type="match status" value="1"/>
</dbReference>
<evidence type="ECO:0000256" key="15">
    <source>
        <dbReference type="HAMAP-Rule" id="MF_00605"/>
    </source>
</evidence>
<keyword evidence="7 15" id="KW-0963">Cytoplasm</keyword>
<comment type="subunit">
    <text evidence="4 15 17">Homodimer.</text>
</comment>
<dbReference type="PANTHER" id="PTHR46417">
    <property type="entry name" value="TRNA (GUANINE-N(1)-)-METHYLTRANSFERASE"/>
    <property type="match status" value="1"/>
</dbReference>
<comment type="caution">
    <text evidence="15">Lacks conserved residue(s) required for the propagation of feature annotation.</text>
</comment>
<dbReference type="GO" id="GO:0002939">
    <property type="term" value="P:tRNA N1-guanine methylation"/>
    <property type="evidence" value="ECO:0007669"/>
    <property type="project" value="TreeGrafter"/>
</dbReference>
<dbReference type="PIRSF" id="PIRSF000386">
    <property type="entry name" value="tRNA_mtase"/>
    <property type="match status" value="1"/>
</dbReference>
<dbReference type="AlphaFoldDB" id="A0A8D5K1Q2"/>
<gene>
    <name evidence="15 19" type="primary">trmD</name>
    <name evidence="19" type="ORF">ZMTM_22370</name>
</gene>
<dbReference type="Gene3D" id="1.10.1270.20">
    <property type="entry name" value="tRNA(m1g37)methyltransferase, domain 2"/>
    <property type="match status" value="1"/>
</dbReference>
<evidence type="ECO:0000313" key="20">
    <source>
        <dbReference type="Proteomes" id="UP000826722"/>
    </source>
</evidence>
<evidence type="ECO:0000256" key="9">
    <source>
        <dbReference type="ARBA" id="ARBA00022679"/>
    </source>
</evidence>
<dbReference type="InterPro" id="IPR002649">
    <property type="entry name" value="tRNA_m1G_MeTrfase_TrmD"/>
</dbReference>
<comment type="similarity">
    <text evidence="3 15 17">Belongs to the RNA methyltransferase TrmD family.</text>
</comment>
<evidence type="ECO:0000256" key="8">
    <source>
        <dbReference type="ARBA" id="ARBA00022603"/>
    </source>
</evidence>
<dbReference type="FunFam" id="1.10.1270.20:FF:000001">
    <property type="entry name" value="tRNA (guanine-N(1)-)-methyltransferase"/>
    <property type="match status" value="1"/>
</dbReference>
<dbReference type="NCBIfam" id="NF000648">
    <property type="entry name" value="PRK00026.1"/>
    <property type="match status" value="1"/>
</dbReference>
<evidence type="ECO:0000256" key="13">
    <source>
        <dbReference type="ARBA" id="ARBA00033392"/>
    </source>
</evidence>
<comment type="subcellular location">
    <subcellularLocation>
        <location evidence="2 15 17">Cytoplasm</location>
    </subcellularLocation>
</comment>
<evidence type="ECO:0000256" key="1">
    <source>
        <dbReference type="ARBA" id="ARBA00002634"/>
    </source>
</evidence>
<evidence type="ECO:0000256" key="14">
    <source>
        <dbReference type="ARBA" id="ARBA00047783"/>
    </source>
</evidence>
<feature type="binding site" evidence="15 16">
    <location>
        <begin position="146"/>
        <end position="151"/>
    </location>
    <ligand>
        <name>S-adenosyl-L-methionine</name>
        <dbReference type="ChEBI" id="CHEBI:59789"/>
    </ligand>
</feature>
<dbReference type="FunFam" id="3.40.1280.10:FF:000001">
    <property type="entry name" value="tRNA (guanine-N(1)-)-methyltransferase"/>
    <property type="match status" value="1"/>
</dbReference>
<dbReference type="Pfam" id="PF01746">
    <property type="entry name" value="tRNA_m1G_MT"/>
    <property type="match status" value="1"/>
</dbReference>
<evidence type="ECO:0000256" key="2">
    <source>
        <dbReference type="ARBA" id="ARBA00004496"/>
    </source>
</evidence>
<dbReference type="InterPro" id="IPR023148">
    <property type="entry name" value="tRNA_m1G_MeTrfase_C_sf"/>
</dbReference>
<dbReference type="Gene3D" id="3.40.1280.10">
    <property type="match status" value="1"/>
</dbReference>
<dbReference type="InterPro" id="IPR016009">
    <property type="entry name" value="tRNA_MeTrfase_TRMD/TRM10"/>
</dbReference>
<evidence type="ECO:0000256" key="17">
    <source>
        <dbReference type="RuleBase" id="RU003464"/>
    </source>
</evidence>
<organism evidence="19 20">
    <name type="scientific">Methyloradius palustris</name>
    <dbReference type="NCBI Taxonomy" id="2778876"/>
    <lineage>
        <taxon>Bacteria</taxon>
        <taxon>Pseudomonadati</taxon>
        <taxon>Pseudomonadota</taxon>
        <taxon>Betaproteobacteria</taxon>
        <taxon>Nitrosomonadales</taxon>
        <taxon>Methylophilaceae</taxon>
        <taxon>Methyloradius</taxon>
    </lineage>
</organism>
<comment type="function">
    <text evidence="1 15 17">Specifically methylates guanosine-37 in various tRNAs.</text>
</comment>
<evidence type="ECO:0000256" key="3">
    <source>
        <dbReference type="ARBA" id="ARBA00007630"/>
    </source>
</evidence>
<keyword evidence="9 15" id="KW-0808">Transferase</keyword>
<proteinExistence type="inferred from homology"/>
<keyword evidence="10 15" id="KW-0949">S-adenosyl-L-methionine</keyword>
<evidence type="ECO:0000256" key="12">
    <source>
        <dbReference type="ARBA" id="ARBA00029736"/>
    </source>
</evidence>
<evidence type="ECO:0000259" key="18">
    <source>
        <dbReference type="Pfam" id="PF01746"/>
    </source>
</evidence>
<reference evidence="19" key="1">
    <citation type="journal article" date="2021" name="Arch. Microbiol.">
        <title>Methyloradius palustris gen. nov., sp. nov., a methanol-oxidizing bacterium isolated from snow.</title>
        <authorList>
            <person name="Miyadera T."/>
            <person name="Kojima H."/>
            <person name="Fukui M."/>
        </authorList>
    </citation>
    <scope>NUCLEOTIDE SEQUENCE</scope>
    <source>
        <strain evidence="19">Zm11</strain>
    </source>
</reference>
<dbReference type="InterPro" id="IPR029026">
    <property type="entry name" value="tRNA_m1G_MTases_N"/>
</dbReference>
<dbReference type="KEGG" id="mpau:ZMTM_22370"/>
<accession>A0A8D5K1Q2</accession>
<keyword evidence="8 15" id="KW-0489">Methyltransferase</keyword>
<evidence type="ECO:0000256" key="6">
    <source>
        <dbReference type="ARBA" id="ARBA00014679"/>
    </source>
</evidence>
<dbReference type="EC" id="2.1.1.228" evidence="5 15"/>
<evidence type="ECO:0000256" key="16">
    <source>
        <dbReference type="PIRSR" id="PIRSR000386-1"/>
    </source>
</evidence>
<evidence type="ECO:0000256" key="11">
    <source>
        <dbReference type="ARBA" id="ARBA00022694"/>
    </source>
</evidence>
<name>A0A8D5K1Q2_9PROT</name>